<evidence type="ECO:0000256" key="4">
    <source>
        <dbReference type="ARBA" id="ARBA00022827"/>
    </source>
</evidence>
<dbReference type="InterPro" id="IPR009100">
    <property type="entry name" value="AcylCoA_DH/oxidase_NM_dom_sf"/>
</dbReference>
<dbReference type="EMBL" id="CP106982">
    <property type="protein sequence ID" value="UYF94792.1"/>
    <property type="molecule type" value="Genomic_DNA"/>
</dbReference>
<keyword evidence="10" id="KW-1185">Reference proteome</keyword>
<evidence type="ECO:0000256" key="2">
    <source>
        <dbReference type="ARBA" id="ARBA00009347"/>
    </source>
</evidence>
<dbReference type="RefSeq" id="WP_029546579.1">
    <property type="nucleotide sequence ID" value="NZ_BAAAYP010000066.1"/>
</dbReference>
<dbReference type="Gene3D" id="1.10.540.10">
    <property type="entry name" value="Acyl-CoA dehydrogenase/oxidase, N-terminal domain"/>
    <property type="match status" value="1"/>
</dbReference>
<dbReference type="AlphaFoldDB" id="A0A059MIZ5"/>
<dbReference type="EMBL" id="BLAH01000091">
    <property type="protein sequence ID" value="GES38135.1"/>
    <property type="molecule type" value="Genomic_DNA"/>
</dbReference>
<evidence type="ECO:0000313" key="9">
    <source>
        <dbReference type="EMBL" id="UYF94792.1"/>
    </source>
</evidence>
<accession>A0A059MIZ5</accession>
<organism evidence="9 11">
    <name type="scientific">Rhodococcus aetherivorans</name>
    <dbReference type="NCBI Taxonomy" id="191292"/>
    <lineage>
        <taxon>Bacteria</taxon>
        <taxon>Bacillati</taxon>
        <taxon>Actinomycetota</taxon>
        <taxon>Actinomycetes</taxon>
        <taxon>Mycobacteriales</taxon>
        <taxon>Nocardiaceae</taxon>
        <taxon>Rhodococcus</taxon>
    </lineage>
</organism>
<feature type="domain" description="Acyl-CoA dehydrogenase/oxidase N-terminal" evidence="7">
    <location>
        <begin position="20"/>
        <end position="116"/>
    </location>
</feature>
<gene>
    <name evidence="9" type="ORF">OCS65_03170</name>
    <name evidence="8" type="ORF">RAJCM14343_3395</name>
</gene>
<keyword evidence="4" id="KW-0274">FAD</keyword>
<evidence type="ECO:0000313" key="8">
    <source>
        <dbReference type="EMBL" id="GES38135.1"/>
    </source>
</evidence>
<comment type="cofactor">
    <cofactor evidence="1">
        <name>FAD</name>
        <dbReference type="ChEBI" id="CHEBI:57692"/>
    </cofactor>
</comment>
<evidence type="ECO:0000256" key="3">
    <source>
        <dbReference type="ARBA" id="ARBA00022630"/>
    </source>
</evidence>
<keyword evidence="5 8" id="KW-0560">Oxidoreductase</keyword>
<dbReference type="GO" id="GO:0050660">
    <property type="term" value="F:flavin adenine dinucleotide binding"/>
    <property type="evidence" value="ECO:0007669"/>
    <property type="project" value="InterPro"/>
</dbReference>
<reference evidence="8 10" key="1">
    <citation type="journal article" date="2018" name="Biodegradation">
        <title>1,4-Dioxane degradation characteristics of Rhodococcus aetherivorans JCM 14343.</title>
        <authorList>
            <person name="Inoue D."/>
            <person name="Tsunoda T."/>
            <person name="Yamamoto N."/>
            <person name="Ike M."/>
            <person name="Sei K."/>
        </authorList>
    </citation>
    <scope>NUCLEOTIDE SEQUENCE [LARGE SCALE GENOMIC DNA]</scope>
    <source>
        <strain evidence="8 10">JCM 14343</strain>
    </source>
</reference>
<dbReference type="KEGG" id="rav:AAT18_24970"/>
<dbReference type="CDD" id="cd00567">
    <property type="entry name" value="ACAD"/>
    <property type="match status" value="1"/>
</dbReference>
<evidence type="ECO:0000256" key="1">
    <source>
        <dbReference type="ARBA" id="ARBA00001974"/>
    </source>
</evidence>
<dbReference type="InterPro" id="IPR009075">
    <property type="entry name" value="AcylCo_DH/oxidase_C"/>
</dbReference>
<dbReference type="Proteomes" id="UP001163947">
    <property type="component" value="Chromosome"/>
</dbReference>
<evidence type="ECO:0000259" key="7">
    <source>
        <dbReference type="Pfam" id="PF02771"/>
    </source>
</evidence>
<dbReference type="PANTHER" id="PTHR43884:SF20">
    <property type="entry name" value="ACYL-COA DEHYDROGENASE FADE28"/>
    <property type="match status" value="1"/>
</dbReference>
<protein>
    <submittedName>
        <fullName evidence="8">Acyl-CoA dehydrogenase</fullName>
        <ecNumber evidence="8">1.3.8.1</ecNumber>
    </submittedName>
    <submittedName>
        <fullName evidence="9">Acyl-CoA/acyl-ACP dehydrogenase</fullName>
    </submittedName>
</protein>
<dbReference type="Gene3D" id="1.20.140.10">
    <property type="entry name" value="Butyryl-CoA Dehydrogenase, subunit A, domain 3"/>
    <property type="match status" value="1"/>
</dbReference>
<dbReference type="InterPro" id="IPR013786">
    <property type="entry name" value="AcylCoA_DH/ox_N"/>
</dbReference>
<comment type="similarity">
    <text evidence="2">Belongs to the acyl-CoA dehydrogenase family.</text>
</comment>
<proteinExistence type="inferred from homology"/>
<dbReference type="EC" id="1.3.8.1" evidence="8"/>
<dbReference type="Proteomes" id="UP000325466">
    <property type="component" value="Unassembled WGS sequence"/>
</dbReference>
<reference evidence="8" key="2">
    <citation type="submission" date="2019-10" db="EMBL/GenBank/DDBJ databases">
        <title>Draft genome sequence of Rhodococcus aetherivorans JCM 14343.</title>
        <authorList>
            <person name="Inoue D."/>
            <person name="Nakazawa M."/>
            <person name="Yamamoto N."/>
            <person name="Sei K."/>
            <person name="Ike M."/>
        </authorList>
    </citation>
    <scope>NUCLEOTIDE SEQUENCE</scope>
    <source>
        <strain evidence="8">JCM 14343</strain>
    </source>
</reference>
<dbReference type="InterPro" id="IPR046373">
    <property type="entry name" value="Acyl-CoA_Oxase/DH_mid-dom_sf"/>
</dbReference>
<dbReference type="InterPro" id="IPR037069">
    <property type="entry name" value="AcylCoA_DH/ox_N_sf"/>
</dbReference>
<dbReference type="SUPFAM" id="SSF56645">
    <property type="entry name" value="Acyl-CoA dehydrogenase NM domain-like"/>
    <property type="match status" value="1"/>
</dbReference>
<reference evidence="9" key="3">
    <citation type="submission" date="2022-09" db="EMBL/GenBank/DDBJ databases">
        <title>The genome sequence of Rhodococcus aetherivorans N1.</title>
        <authorList>
            <person name="Jiang W."/>
        </authorList>
    </citation>
    <scope>NUCLEOTIDE SEQUENCE</scope>
    <source>
        <strain evidence="9">N1</strain>
    </source>
</reference>
<dbReference type="GeneID" id="83619385"/>
<feature type="domain" description="Acyl-CoA dehydrogenase/oxidase C-terminal" evidence="6">
    <location>
        <begin position="230"/>
        <end position="345"/>
    </location>
</feature>
<accession>A0A0F6S9G7</accession>
<evidence type="ECO:0000256" key="5">
    <source>
        <dbReference type="ARBA" id="ARBA00023002"/>
    </source>
</evidence>
<dbReference type="GO" id="GO:0016937">
    <property type="term" value="F:short-chain fatty acyl-CoA dehydrogenase activity"/>
    <property type="evidence" value="ECO:0007669"/>
    <property type="project" value="UniProtKB-EC"/>
</dbReference>
<dbReference type="Gene3D" id="2.40.110.10">
    <property type="entry name" value="Butyryl-CoA Dehydrogenase, subunit A, domain 2"/>
    <property type="match status" value="1"/>
</dbReference>
<dbReference type="Pfam" id="PF02771">
    <property type="entry name" value="Acyl-CoA_dh_N"/>
    <property type="match status" value="1"/>
</dbReference>
<evidence type="ECO:0000313" key="11">
    <source>
        <dbReference type="Proteomes" id="UP001163947"/>
    </source>
</evidence>
<keyword evidence="3" id="KW-0285">Flavoprotein</keyword>
<dbReference type="Pfam" id="PF00441">
    <property type="entry name" value="Acyl-CoA_dh_1"/>
    <property type="match status" value="1"/>
</dbReference>
<evidence type="ECO:0000259" key="6">
    <source>
        <dbReference type="Pfam" id="PF00441"/>
    </source>
</evidence>
<name>A0A059MIZ5_9NOCA</name>
<evidence type="ECO:0000313" key="10">
    <source>
        <dbReference type="Proteomes" id="UP000325466"/>
    </source>
</evidence>
<sequence>MDFELDDDLTSVQDLASQLFRQLAPVDRVVEVEKNEGGFDAKLWSALADAGLLGIAVPEESGGAGMGLLGLITVLEQQGRHVAPVPLWSVTAAASAIVRFGTAEQVERLVPGIVDGSRPVVAAFDAPYGELTSLSAVSKGDDLVVSGTVAGVPAAAVAAATIVPVRCDDGSLAVAVIPTGADGVTVEPVAATDRGSLAHVRFDDVVVPASDRLPGDGAETVTWVRRRIQLALAAVQLGVCGQALKTTAEYTSQRIQFDRPLSTNQAVAVRAADAYLDTEAIRLTTRRAAWLLDAGREQEAESAVLVATWWASRGGLRVVHATQHLHGGIGADVDYPIHRYFLWGRQLCFTLGGADATAAELGDVLGSAPGIGAPA</sequence>
<dbReference type="PANTHER" id="PTHR43884">
    <property type="entry name" value="ACYL-COA DEHYDROGENASE"/>
    <property type="match status" value="1"/>
</dbReference>
<dbReference type="InterPro" id="IPR036250">
    <property type="entry name" value="AcylCo_DH-like_C"/>
</dbReference>
<dbReference type="SUPFAM" id="SSF47203">
    <property type="entry name" value="Acyl-CoA dehydrogenase C-terminal domain-like"/>
    <property type="match status" value="1"/>
</dbReference>